<feature type="region of interest" description="Disordered" evidence="1">
    <location>
        <begin position="393"/>
        <end position="476"/>
    </location>
</feature>
<feature type="compositionally biased region" description="Polar residues" evidence="1">
    <location>
        <begin position="437"/>
        <end position="446"/>
    </location>
</feature>
<feature type="region of interest" description="Disordered" evidence="1">
    <location>
        <begin position="789"/>
        <end position="809"/>
    </location>
</feature>
<gene>
    <name evidence="2" type="ORF">F503_04554</name>
</gene>
<feature type="region of interest" description="Disordered" evidence="1">
    <location>
        <begin position="217"/>
        <end position="263"/>
    </location>
</feature>
<dbReference type="VEuPathDB" id="FungiDB:F503_04554"/>
<dbReference type="OrthoDB" id="5232891at2759"/>
<feature type="compositionally biased region" description="Low complexity" evidence="1">
    <location>
        <begin position="112"/>
        <end position="137"/>
    </location>
</feature>
<feature type="compositionally biased region" description="Polar residues" evidence="1">
    <location>
        <begin position="462"/>
        <end position="474"/>
    </location>
</feature>
<dbReference type="AlphaFoldDB" id="S3C807"/>
<reference evidence="2 3" key="1">
    <citation type="journal article" date="2013" name="BMC Genomics">
        <title>The genome and transcriptome of the pine saprophyte Ophiostoma piceae, and a comparison with the bark beetle-associated pine pathogen Grosmannia clavigera.</title>
        <authorList>
            <person name="Haridas S."/>
            <person name="Wang Y."/>
            <person name="Lim L."/>
            <person name="Massoumi Alamouti S."/>
            <person name="Jackman S."/>
            <person name="Docking R."/>
            <person name="Robertson G."/>
            <person name="Birol I."/>
            <person name="Bohlmann J."/>
            <person name="Breuil C."/>
        </authorList>
    </citation>
    <scope>NUCLEOTIDE SEQUENCE [LARGE SCALE GENOMIC DNA]</scope>
    <source>
        <strain evidence="2 3">UAMH 11346</strain>
    </source>
</reference>
<dbReference type="HOGENOM" id="CLU_330678_0_0_1"/>
<accession>S3C807</accession>
<dbReference type="Proteomes" id="UP000016923">
    <property type="component" value="Unassembled WGS sequence"/>
</dbReference>
<feature type="region of interest" description="Disordered" evidence="1">
    <location>
        <begin position="323"/>
        <end position="343"/>
    </location>
</feature>
<protein>
    <submittedName>
        <fullName evidence="2">Mating-type switching protein swi10-like protein</fullName>
    </submittedName>
</protein>
<feature type="compositionally biased region" description="Low complexity" evidence="1">
    <location>
        <begin position="169"/>
        <end position="180"/>
    </location>
</feature>
<feature type="compositionally biased region" description="Low complexity" evidence="1">
    <location>
        <begin position="333"/>
        <end position="343"/>
    </location>
</feature>
<evidence type="ECO:0000313" key="2">
    <source>
        <dbReference type="EMBL" id="EPE08967.1"/>
    </source>
</evidence>
<proteinExistence type="predicted"/>
<feature type="region of interest" description="Disordered" evidence="1">
    <location>
        <begin position="1"/>
        <end position="200"/>
    </location>
</feature>
<name>S3C807_OPHP1</name>
<dbReference type="EMBL" id="KE148148">
    <property type="protein sequence ID" value="EPE08967.1"/>
    <property type="molecule type" value="Genomic_DNA"/>
</dbReference>
<organism evidence="2 3">
    <name type="scientific">Ophiostoma piceae (strain UAMH 11346)</name>
    <name type="common">Sap stain fungus</name>
    <dbReference type="NCBI Taxonomy" id="1262450"/>
    <lineage>
        <taxon>Eukaryota</taxon>
        <taxon>Fungi</taxon>
        <taxon>Dikarya</taxon>
        <taxon>Ascomycota</taxon>
        <taxon>Pezizomycotina</taxon>
        <taxon>Sordariomycetes</taxon>
        <taxon>Sordariomycetidae</taxon>
        <taxon>Ophiostomatales</taxon>
        <taxon>Ophiostomataceae</taxon>
        <taxon>Ophiostoma</taxon>
    </lineage>
</organism>
<feature type="compositionally biased region" description="Basic and acidic residues" evidence="1">
    <location>
        <begin position="99"/>
        <end position="111"/>
    </location>
</feature>
<feature type="region of interest" description="Disordered" evidence="1">
    <location>
        <begin position="554"/>
        <end position="592"/>
    </location>
</feature>
<keyword evidence="3" id="KW-1185">Reference proteome</keyword>
<dbReference type="eggNOG" id="ENOG502RJFE">
    <property type="taxonomic scope" value="Eukaryota"/>
</dbReference>
<sequence>MAATTERRKSFSQFFGFNKAEPKQEPAPDYPKLRRKLQKVTKQIDADADYAPSGHVTAPAPDGGIETVKMPGDDSFVSTKYETRPVSSYGGVNNSAANNKEEKRSRRESRTRFFSRSSSTSRAPNASRSASCNRASSVAPRPGSSRVEDRPRTSAAPVPPVPSNLLTKAPVSAPVSSPSADNTKLAAQEKEKEAKVAQNARQARALELLDAHERAAAQEWTGKNRSSLSFGPAEPKKSPSTTPRKQELTPPPSRDQAHVQTDERPLTRPFTQFHLPYKHAQSSSISSAPMIDDAIEARYFANRSPYPARQFVPAAMSIPIKHSAHGPFTPGHSHSGSNASSASISSPMSATFSACLSFTSASSVNPSCSTLPYSAPSVASSCVGSPDDVHSGPFGYSREHGRNYSQDSNGDNRVVPELSYLSRGRSHTSHIPDSPASVISNESSSTKPRRKKTPVYAIGQLEGNSSSDEASSNEGKYVSKKDHVALNIQTPPDSPVFAATALDNGQTELDLLQSKSSIECIAEEYRALLASRGSQHTDAQSEVNVDVVQRATPSLRVRNGTKHASHHTQPPSKSPAPRKFLLSPGPEKATPQMVHTDSYWDLRAMPGAMPASPPMTKMTPPLPLRTRSSIYGNNPVSKTPVSANKAAAKPKSPQPDNLSLQICVDLLARELSSAVTHRSSAAAATAASQRAATRRNLQHNLAGGIRDPRTLISPKSAPPVAPPAIDSAGSALQILVMIEAYERLRDQLVEDARRRRQGSRSNAEVEQIEAMFGMWLKSLYQIHDSLTCSSDEDGSDGLDHTSESEYDSA</sequence>
<evidence type="ECO:0000256" key="1">
    <source>
        <dbReference type="SAM" id="MobiDB-lite"/>
    </source>
</evidence>
<evidence type="ECO:0000313" key="3">
    <source>
        <dbReference type="Proteomes" id="UP000016923"/>
    </source>
</evidence>